<name>A0A3R7G203_CLOSI</name>
<comment type="caution">
    <text evidence="1">The sequence shown here is derived from an EMBL/GenBank/DDBJ whole genome shotgun (WGS) entry which is preliminary data.</text>
</comment>
<evidence type="ECO:0000313" key="2">
    <source>
        <dbReference type="Proteomes" id="UP000286415"/>
    </source>
</evidence>
<reference evidence="1 2" key="1">
    <citation type="journal article" date="2018" name="Biotechnol. Adv.">
        <title>Improved genomic resources and new bioinformatic workflow for the carcinogenic parasite Clonorchis sinensis: Biotechnological implications.</title>
        <authorList>
            <person name="Wang D."/>
            <person name="Korhonen P.K."/>
            <person name="Gasser R.B."/>
            <person name="Young N.D."/>
        </authorList>
    </citation>
    <scope>NUCLEOTIDE SEQUENCE [LARGE SCALE GENOMIC DNA]</scope>
    <source>
        <strain evidence="1">Cs-k2</strain>
    </source>
</reference>
<proteinExistence type="predicted"/>
<reference evidence="1 2" key="2">
    <citation type="journal article" date="2021" name="Genomics">
        <title>High-quality reference genome for Clonorchis sinensis.</title>
        <authorList>
            <person name="Young N.D."/>
            <person name="Stroehlein A.J."/>
            <person name="Kinkar L."/>
            <person name="Wang T."/>
            <person name="Sohn W.M."/>
            <person name="Chang B.C.H."/>
            <person name="Kaur P."/>
            <person name="Weisz D."/>
            <person name="Dudchenko O."/>
            <person name="Aiden E.L."/>
            <person name="Korhonen P.K."/>
            <person name="Gasser R.B."/>
        </authorList>
    </citation>
    <scope>NUCLEOTIDE SEQUENCE [LARGE SCALE GENOMIC DNA]</scope>
    <source>
        <strain evidence="1">Cs-k2</strain>
    </source>
</reference>
<dbReference type="InParanoid" id="A0A3R7G203"/>
<accession>A0A3R7G203</accession>
<evidence type="ECO:0000313" key="1">
    <source>
        <dbReference type="EMBL" id="KAG5442664.1"/>
    </source>
</evidence>
<protein>
    <submittedName>
        <fullName evidence="1">Uncharacterized protein</fullName>
    </submittedName>
</protein>
<dbReference type="Proteomes" id="UP000286415">
    <property type="component" value="Unassembled WGS sequence"/>
</dbReference>
<keyword evidence="2" id="KW-1185">Reference proteome</keyword>
<sequence>MYRDSSNMVAGETWGGPVQHIQLPENITSGRFSWVPGFLSIYHWRNFFMNIWLCDCITNPLLRTTTLPNNVLMTSPRLVMKRLQSNCPAQRTGQRPPSLPELPTFSSIVMKNVRLILSLVLWCTVSLRFMTVTTGVTQPEENFQTSNMVATLMDGFFAMSWNIGSSGELIDCWSVRRAWQLDCKRFITNRGDIVSATQPRTDDVTSIGDETFAIQVPSSANGRVLCWRLYFVSPVGILLCISECFKITFVYHCLPLCCQLDYLLSILAETPRLKYIN</sequence>
<dbReference type="AlphaFoldDB" id="A0A3R7G203"/>
<organism evidence="1 2">
    <name type="scientific">Clonorchis sinensis</name>
    <name type="common">Chinese liver fluke</name>
    <dbReference type="NCBI Taxonomy" id="79923"/>
    <lineage>
        <taxon>Eukaryota</taxon>
        <taxon>Metazoa</taxon>
        <taxon>Spiralia</taxon>
        <taxon>Lophotrochozoa</taxon>
        <taxon>Platyhelminthes</taxon>
        <taxon>Trematoda</taxon>
        <taxon>Digenea</taxon>
        <taxon>Opisthorchiida</taxon>
        <taxon>Opisthorchiata</taxon>
        <taxon>Opisthorchiidae</taxon>
        <taxon>Clonorchis</taxon>
    </lineage>
</organism>
<gene>
    <name evidence="1" type="ORF">CSKR_111908</name>
</gene>
<dbReference type="EMBL" id="NIRI02000056">
    <property type="protein sequence ID" value="KAG5442664.1"/>
    <property type="molecule type" value="Genomic_DNA"/>
</dbReference>